<dbReference type="STRING" id="75913.A0A0K0G4K1"/>
<proteinExistence type="predicted"/>
<dbReference type="WBParaSite" id="SVE_1966200.1">
    <property type="protein sequence ID" value="SVE_1966200.1"/>
    <property type="gene ID" value="SVE_1966200"/>
</dbReference>
<reference evidence="2" key="2">
    <citation type="submission" date="2015-08" db="UniProtKB">
        <authorList>
            <consortium name="WormBaseParasite"/>
        </authorList>
    </citation>
    <scope>IDENTIFICATION</scope>
</reference>
<dbReference type="AlphaFoldDB" id="A0A0K0G4K1"/>
<name>A0A0K0G4K1_STRVS</name>
<evidence type="ECO:0000313" key="2">
    <source>
        <dbReference type="WBParaSite" id="SVE_1966200.1"/>
    </source>
</evidence>
<organism evidence="1 2">
    <name type="scientific">Strongyloides venezuelensis</name>
    <name type="common">Threadworm</name>
    <dbReference type="NCBI Taxonomy" id="75913"/>
    <lineage>
        <taxon>Eukaryota</taxon>
        <taxon>Metazoa</taxon>
        <taxon>Ecdysozoa</taxon>
        <taxon>Nematoda</taxon>
        <taxon>Chromadorea</taxon>
        <taxon>Rhabditida</taxon>
        <taxon>Tylenchina</taxon>
        <taxon>Panagrolaimomorpha</taxon>
        <taxon>Strongyloidoidea</taxon>
        <taxon>Strongyloididae</taxon>
        <taxon>Strongyloides</taxon>
    </lineage>
</organism>
<reference evidence="1" key="1">
    <citation type="submission" date="2014-07" db="EMBL/GenBank/DDBJ databases">
        <authorList>
            <person name="Martin A.A"/>
            <person name="De Silva N."/>
        </authorList>
    </citation>
    <scope>NUCLEOTIDE SEQUENCE</scope>
</reference>
<evidence type="ECO:0000313" key="1">
    <source>
        <dbReference type="Proteomes" id="UP000035680"/>
    </source>
</evidence>
<keyword evidence="1" id="KW-1185">Reference proteome</keyword>
<dbReference type="Proteomes" id="UP000035680">
    <property type="component" value="Unassembled WGS sequence"/>
</dbReference>
<protein>
    <submittedName>
        <fullName evidence="2">Zinc finger protein GLIS2 (inferred by orthology to a human protein)</fullName>
    </submittedName>
</protein>
<accession>A0A0K0G4K1</accession>
<sequence>MEKYFWKGLLLGCVSILGLSYFKRGLPYIAKRFVGIIKNFVSAGCYKLMIQLKKESGLTKEAEQYYMEQFKRATAECSEKEEELELYVNFRNVIDNIWKIRNVVTNNTDKVTINNDNIFSEENFLNSFEAFAKSTKICAKEIELPQNKRKIKKNVGKGTKNVIKQYRKNDKKKEKDDSIMFVNSKMSDIDISCLLNSEDNDVFDQSGVYHNLGYNVQLMCRAKISGIYGLHINDENNSPFEKSALKYMVNPLCCSEIIIPDEYKYETYDKKGSKAYIFKQKRIELVDTNLPNSILNDIMILDDDVAKATNQTNVCLRAHVNPNDRRKIKLKNHDGLIIEVELNQLDYFRCRVVTNEDNELYRKNRTGIKTITKVKPKITALYGVQNWEFIGSKDE</sequence>